<sequence length="251" mass="28936">MSDAKPSVMVLGSVHLNNPGLDMHNTEFDDMRTEKRQAQIQELVSRLQRFQPTHVALEAPSKIQCQLSTEYQQYLDGKMELSPSEGHQIGFRIAKELGHESVYAVDWMEHIGNRALGEVYEWARSHQPGLLEDEPFSEEDVTQQTILDIFRNVNQPAAALENHRWYIQKIARVGMGEEHIGIDWLRWWYQRNLIVYDKVTRLMQSPSDRVLVIYGAGHLHLLTQFFKESGLCQVVNSLDYLSDGITVSQRS</sequence>
<organism evidence="1 2">
    <name type="scientific">Alicyclobacillus fodiniaquatilis</name>
    <dbReference type="NCBI Taxonomy" id="1661150"/>
    <lineage>
        <taxon>Bacteria</taxon>
        <taxon>Bacillati</taxon>
        <taxon>Bacillota</taxon>
        <taxon>Bacilli</taxon>
        <taxon>Bacillales</taxon>
        <taxon>Alicyclobacillaceae</taxon>
        <taxon>Alicyclobacillus</taxon>
    </lineage>
</organism>
<dbReference type="Pfam" id="PF18950">
    <property type="entry name" value="DUF5694"/>
    <property type="match status" value="1"/>
</dbReference>
<gene>
    <name evidence="1" type="ORF">ACFSB2_13415</name>
</gene>
<protein>
    <submittedName>
        <fullName evidence="1">DUF5694 domain-containing protein</fullName>
    </submittedName>
</protein>
<proteinExistence type="predicted"/>
<dbReference type="RefSeq" id="WP_377943581.1">
    <property type="nucleotide sequence ID" value="NZ_JBHUCX010000035.1"/>
</dbReference>
<accession>A0ABW4JIC4</accession>
<dbReference type="InterPro" id="IPR043749">
    <property type="entry name" value="DUF5694"/>
</dbReference>
<keyword evidence="2" id="KW-1185">Reference proteome</keyword>
<name>A0ABW4JIC4_9BACL</name>
<dbReference type="Proteomes" id="UP001597079">
    <property type="component" value="Unassembled WGS sequence"/>
</dbReference>
<reference evidence="2" key="1">
    <citation type="journal article" date="2019" name="Int. J. Syst. Evol. Microbiol.">
        <title>The Global Catalogue of Microorganisms (GCM) 10K type strain sequencing project: providing services to taxonomists for standard genome sequencing and annotation.</title>
        <authorList>
            <consortium name="The Broad Institute Genomics Platform"/>
            <consortium name="The Broad Institute Genome Sequencing Center for Infectious Disease"/>
            <person name="Wu L."/>
            <person name="Ma J."/>
        </authorList>
    </citation>
    <scope>NUCLEOTIDE SEQUENCE [LARGE SCALE GENOMIC DNA]</scope>
    <source>
        <strain evidence="2">CGMCC 1.12286</strain>
    </source>
</reference>
<evidence type="ECO:0000313" key="2">
    <source>
        <dbReference type="Proteomes" id="UP001597079"/>
    </source>
</evidence>
<comment type="caution">
    <text evidence="1">The sequence shown here is derived from an EMBL/GenBank/DDBJ whole genome shotgun (WGS) entry which is preliminary data.</text>
</comment>
<evidence type="ECO:0000313" key="1">
    <source>
        <dbReference type="EMBL" id="MFD1675694.1"/>
    </source>
</evidence>
<dbReference type="EMBL" id="JBHUCX010000035">
    <property type="protein sequence ID" value="MFD1675694.1"/>
    <property type="molecule type" value="Genomic_DNA"/>
</dbReference>